<keyword evidence="2" id="KW-1185">Reference proteome</keyword>
<name>A0A5B7CJM7_PORTR</name>
<proteinExistence type="predicted"/>
<comment type="caution">
    <text evidence="1">The sequence shown here is derived from an EMBL/GenBank/DDBJ whole genome shotgun (WGS) entry which is preliminary data.</text>
</comment>
<reference evidence="1 2" key="1">
    <citation type="submission" date="2019-05" db="EMBL/GenBank/DDBJ databases">
        <title>Another draft genome of Portunus trituberculatus and its Hox gene families provides insights of decapod evolution.</title>
        <authorList>
            <person name="Jeong J.-H."/>
            <person name="Song I."/>
            <person name="Kim S."/>
            <person name="Choi T."/>
            <person name="Kim D."/>
            <person name="Ryu S."/>
            <person name="Kim W."/>
        </authorList>
    </citation>
    <scope>NUCLEOTIDE SEQUENCE [LARGE SCALE GENOMIC DNA]</scope>
    <source>
        <tissue evidence="1">Muscle</tissue>
    </source>
</reference>
<evidence type="ECO:0000313" key="1">
    <source>
        <dbReference type="EMBL" id="MPC09709.1"/>
    </source>
</evidence>
<sequence>MPSIVSLRPREARLTARTQRESTRLAIELHFTRHKNTPRPSKRNPMSDNILYSCVTANCTRSADASRDASLAAAEEYKDCVTRPEHRRVMK</sequence>
<gene>
    <name evidence="1" type="ORF">E2C01_002328</name>
</gene>
<evidence type="ECO:0000313" key="2">
    <source>
        <dbReference type="Proteomes" id="UP000324222"/>
    </source>
</evidence>
<accession>A0A5B7CJM7</accession>
<dbReference type="EMBL" id="VSRR010000081">
    <property type="protein sequence ID" value="MPC09709.1"/>
    <property type="molecule type" value="Genomic_DNA"/>
</dbReference>
<dbReference type="AlphaFoldDB" id="A0A5B7CJM7"/>
<organism evidence="1 2">
    <name type="scientific">Portunus trituberculatus</name>
    <name type="common">Swimming crab</name>
    <name type="synonym">Neptunus trituberculatus</name>
    <dbReference type="NCBI Taxonomy" id="210409"/>
    <lineage>
        <taxon>Eukaryota</taxon>
        <taxon>Metazoa</taxon>
        <taxon>Ecdysozoa</taxon>
        <taxon>Arthropoda</taxon>
        <taxon>Crustacea</taxon>
        <taxon>Multicrustacea</taxon>
        <taxon>Malacostraca</taxon>
        <taxon>Eumalacostraca</taxon>
        <taxon>Eucarida</taxon>
        <taxon>Decapoda</taxon>
        <taxon>Pleocyemata</taxon>
        <taxon>Brachyura</taxon>
        <taxon>Eubrachyura</taxon>
        <taxon>Portunoidea</taxon>
        <taxon>Portunidae</taxon>
        <taxon>Portuninae</taxon>
        <taxon>Portunus</taxon>
    </lineage>
</organism>
<dbReference type="Proteomes" id="UP000324222">
    <property type="component" value="Unassembled WGS sequence"/>
</dbReference>
<protein>
    <submittedName>
        <fullName evidence="1">Uncharacterized protein</fullName>
    </submittedName>
</protein>